<evidence type="ECO:0000313" key="1">
    <source>
        <dbReference type="EMBL" id="QQM15146.1"/>
    </source>
</evidence>
<reference evidence="1 2" key="1">
    <citation type="submission" date="2020-10" db="EMBL/GenBank/DDBJ databases">
        <authorList>
            <person name="Tina S.-P."/>
            <person name="Abby P."/>
            <person name="Briggs L.A."/>
            <person name="Washington J.M."/>
            <person name="Garlena R.A."/>
            <person name="Russell D.A."/>
            <person name="Pope W.H."/>
            <person name="Jacobs-Sera D."/>
            <person name="Hatfull G.F."/>
        </authorList>
    </citation>
    <scope>NUCLEOTIDE SEQUENCE [LARGE SCALE GENOMIC DNA]</scope>
</reference>
<gene>
    <name evidence="1" type="primary">58</name>
    <name evidence="1" type="ORF">SEA_TINALIN_58</name>
</gene>
<evidence type="ECO:0000313" key="2">
    <source>
        <dbReference type="Proteomes" id="UP000596151"/>
    </source>
</evidence>
<accession>A0A7T7GTH1</accession>
<keyword evidence="2" id="KW-1185">Reference proteome</keyword>
<dbReference type="GeneID" id="63911814"/>
<sequence length="66" mass="7687">MNEPKTRTVVQYEVRSRIMPDALIVETVEQVKRFAEAATEFGGVRVRRRTVTVTETKWEAFEIDQS</sequence>
<dbReference type="KEGG" id="vg:63911814"/>
<proteinExistence type="predicted"/>
<dbReference type="EMBL" id="MW132713">
    <property type="protein sequence ID" value="QQM15146.1"/>
    <property type="molecule type" value="Genomic_DNA"/>
</dbReference>
<name>A0A7T7GTH1_9CAUD</name>
<protein>
    <submittedName>
        <fullName evidence="1">Uncharacterized protein</fullName>
    </submittedName>
</protein>
<dbReference type="RefSeq" id="YP_010051073.1">
    <property type="nucleotide sequence ID" value="NC_054437.1"/>
</dbReference>
<organism evidence="1 2">
    <name type="scientific">Gordonia phage TinaLin</name>
    <dbReference type="NCBI Taxonomy" id="2797324"/>
    <lineage>
        <taxon>Viruses</taxon>
        <taxon>Duplodnaviria</taxon>
        <taxon>Heunggongvirae</taxon>
        <taxon>Uroviricota</taxon>
        <taxon>Caudoviricetes</taxon>
        <taxon>Ruthgordonvirinae</taxon>
        <taxon>Tinalinvirus</taxon>
        <taxon>Tinalinvirus tinalin</taxon>
    </lineage>
</organism>
<dbReference type="Proteomes" id="UP000596151">
    <property type="component" value="Segment"/>
</dbReference>